<evidence type="ECO:0000256" key="7">
    <source>
        <dbReference type="SAM" id="Coils"/>
    </source>
</evidence>
<dbReference type="PANTHER" id="PTHR23155">
    <property type="entry name" value="DISEASE RESISTANCE PROTEIN RP"/>
    <property type="match status" value="1"/>
</dbReference>
<keyword evidence="4" id="KW-0547">Nucleotide-binding</keyword>
<reference evidence="11" key="1">
    <citation type="submission" date="2018-08" db="EMBL/GenBank/DDBJ databases">
        <authorList>
            <person name="Rossello M."/>
        </authorList>
    </citation>
    <scope>NUCLEOTIDE SEQUENCE [LARGE SCALE GENOMIC DNA]</scope>
    <source>
        <strain evidence="11">cv. Chinese Spring</strain>
    </source>
</reference>
<reference evidence="11" key="2">
    <citation type="submission" date="2018-10" db="UniProtKB">
        <authorList>
            <consortium name="EnsemblPlants"/>
        </authorList>
    </citation>
    <scope>IDENTIFICATION</scope>
</reference>
<dbReference type="Gramene" id="TraesCS7A02G527000.1">
    <property type="protein sequence ID" value="TraesCS7A02G527000.1.cds1"/>
    <property type="gene ID" value="TraesCS7A02G527000"/>
</dbReference>
<dbReference type="InterPro" id="IPR032675">
    <property type="entry name" value="LRR_dom_sf"/>
</dbReference>
<evidence type="ECO:0000256" key="6">
    <source>
        <dbReference type="ARBA" id="ARBA00023054"/>
    </source>
</evidence>
<feature type="domain" description="Disease resistance R13L4/SHOC-2-like LRR" evidence="10">
    <location>
        <begin position="476"/>
        <end position="809"/>
    </location>
</feature>
<evidence type="ECO:0000256" key="1">
    <source>
        <dbReference type="ARBA" id="ARBA00008894"/>
    </source>
</evidence>
<dbReference type="GO" id="GO:0006952">
    <property type="term" value="P:defense response"/>
    <property type="evidence" value="ECO:0007669"/>
    <property type="project" value="UniProtKB-KW"/>
</dbReference>
<evidence type="ECO:0000256" key="4">
    <source>
        <dbReference type="ARBA" id="ARBA00022741"/>
    </source>
</evidence>
<accession>A0A3B6RS64</accession>
<keyword evidence="2" id="KW-0433">Leucine-rich repeat</keyword>
<dbReference type="STRING" id="4565.A0A3B6RS64"/>
<dbReference type="InterPro" id="IPR055414">
    <property type="entry name" value="LRR_R13L4/SHOC2-like"/>
</dbReference>
<dbReference type="Proteomes" id="UP000019116">
    <property type="component" value="Chromosome 7A"/>
</dbReference>
<evidence type="ECO:0000256" key="5">
    <source>
        <dbReference type="ARBA" id="ARBA00022821"/>
    </source>
</evidence>
<evidence type="ECO:0000256" key="2">
    <source>
        <dbReference type="ARBA" id="ARBA00022614"/>
    </source>
</evidence>
<dbReference type="GO" id="GO:0000166">
    <property type="term" value="F:nucleotide binding"/>
    <property type="evidence" value="ECO:0007669"/>
    <property type="project" value="UniProtKB-KW"/>
</dbReference>
<dbReference type="Gramene" id="TraesCS7A03G1282200.1">
    <property type="protein sequence ID" value="TraesCS7A03G1282200.1.CDS1"/>
    <property type="gene ID" value="TraesCS7A03G1282200"/>
</dbReference>
<keyword evidence="12" id="KW-1185">Reference proteome</keyword>
<evidence type="ECO:0000259" key="9">
    <source>
        <dbReference type="Pfam" id="PF23559"/>
    </source>
</evidence>
<protein>
    <submittedName>
        <fullName evidence="11">Uncharacterized protein</fullName>
    </submittedName>
</protein>
<dbReference type="InterPro" id="IPR058922">
    <property type="entry name" value="WHD_DRP"/>
</dbReference>
<keyword evidence="3" id="KW-0677">Repeat</keyword>
<dbReference type="Pfam" id="PF23598">
    <property type="entry name" value="LRR_14"/>
    <property type="match status" value="1"/>
</dbReference>
<dbReference type="SUPFAM" id="SSF52058">
    <property type="entry name" value="L domain-like"/>
    <property type="match status" value="1"/>
</dbReference>
<name>A0A3B6RS64_WHEAT</name>
<dbReference type="Gene3D" id="1.10.10.10">
    <property type="entry name" value="Winged helix-like DNA-binding domain superfamily/Winged helix DNA-binding domain"/>
    <property type="match status" value="1"/>
</dbReference>
<proteinExistence type="inferred from homology"/>
<evidence type="ECO:0000313" key="12">
    <source>
        <dbReference type="Proteomes" id="UP000019116"/>
    </source>
</evidence>
<dbReference type="OrthoDB" id="672526at2759"/>
<dbReference type="Gene3D" id="3.80.10.10">
    <property type="entry name" value="Ribonuclease Inhibitor"/>
    <property type="match status" value="1"/>
</dbReference>
<organism evidence="11">
    <name type="scientific">Triticum aestivum</name>
    <name type="common">Wheat</name>
    <dbReference type="NCBI Taxonomy" id="4565"/>
    <lineage>
        <taxon>Eukaryota</taxon>
        <taxon>Viridiplantae</taxon>
        <taxon>Streptophyta</taxon>
        <taxon>Embryophyta</taxon>
        <taxon>Tracheophyta</taxon>
        <taxon>Spermatophyta</taxon>
        <taxon>Magnoliopsida</taxon>
        <taxon>Liliopsida</taxon>
        <taxon>Poales</taxon>
        <taxon>Poaceae</taxon>
        <taxon>BOP clade</taxon>
        <taxon>Pooideae</taxon>
        <taxon>Triticodae</taxon>
        <taxon>Triticeae</taxon>
        <taxon>Triticinae</taxon>
        <taxon>Triticum</taxon>
    </lineage>
</organism>
<dbReference type="InterPro" id="IPR044974">
    <property type="entry name" value="Disease_R_plants"/>
</dbReference>
<evidence type="ECO:0000256" key="3">
    <source>
        <dbReference type="ARBA" id="ARBA00022737"/>
    </source>
</evidence>
<dbReference type="Pfam" id="PF23559">
    <property type="entry name" value="WHD_DRP"/>
    <property type="match status" value="1"/>
</dbReference>
<dbReference type="InterPro" id="IPR036388">
    <property type="entry name" value="WH-like_DNA-bd_sf"/>
</dbReference>
<keyword evidence="5" id="KW-0611">Plant defense</keyword>
<sequence length="836" mass="95439">MADLTQGAVDSLVGVLKTAVTKEAKLLGGLQGDMEFIKDEMESMNGFLIHLTKTEGMHDDQLRAWMKQVRDISYIAQDCIELYRRDFMAPSSGGLRAHLHHYLVQLGRLRGRDRLARRIRDLKARVKDVAERRERYQVSIPQPKEEEGLPTEWLALDGEQASLNPDEIDEAREKFVRALARDKEKQQQKQELSGFDEATGLVTQGLQSTATKPIPSFEAIPSFEEAIGLIVPQDLRSMATEVRSCLLKHFSHQQARATVCLEMLLRALQDHSRVLRAVEKSKGELKKLVDEAGMDTNDFPTQVMIFCYSKLSRSYKSCLQYLYAFRDETAISRTSLVRRWLAEGRVEKQGHASKQADASLEEVAEICFRDLLFQGFLLPADDPAMVTSKVKTCKIDNIVWKFLRRMSTTENFVDNLPTHLDYQLRIRQYVKRQEEHLLKNHPRPRQSWSICGRGTMLSRDSTVADPDPMVDMLNFLISLDQTYRLNVLDLGGCKGLEKSHLKSICKIISLKYLSLRNTDVSHLPWQINNLVLLETLDIRQTKVQGQDMKQIYLRKLKHLLTSLKLTTEEETLCWAGMPSRIGKMQDMEILSRVQVQHGKQELNEVGRLLKLRKLGVVLVGSQSLAQDNMSNLLQAITKLRECLCSLSIWVVTPPPINNGDPSVSVNMEMVQELSAPKLLKSLNIRGVRFLNTRLPGWIRELQQLSEITLCDTFLSKYSLQDLGNNLNHLRCLRLRRSSYNEHKLTFSKDGFQELRLLIIEGNTITTVEFQEDISCPRLKKIVWRNMALKQEGTLSGIRHLQGLQEVELKGCFADLTSITNSMGPNGKLTHVLHLQD</sequence>
<dbReference type="OMA" id="AYIAQDC"/>
<feature type="coiled-coil region" evidence="7">
    <location>
        <begin position="112"/>
        <end position="139"/>
    </location>
</feature>
<keyword evidence="6 7" id="KW-0175">Coiled coil</keyword>
<dbReference type="AlphaFoldDB" id="A0A3B6RS64"/>
<evidence type="ECO:0000313" key="11">
    <source>
        <dbReference type="EnsemblPlants" id="TraesCS7A02G527000.1.cds1"/>
    </source>
</evidence>
<comment type="similarity">
    <text evidence="1">Belongs to the disease resistance NB-LRR family.</text>
</comment>
<dbReference type="PaxDb" id="4565-Traes_7AL_A7ABD9793.1"/>
<dbReference type="CDD" id="cd14798">
    <property type="entry name" value="RX-CC_like"/>
    <property type="match status" value="1"/>
</dbReference>
<evidence type="ECO:0000259" key="10">
    <source>
        <dbReference type="Pfam" id="PF23598"/>
    </source>
</evidence>
<dbReference type="Gene3D" id="1.20.5.4130">
    <property type="match status" value="1"/>
</dbReference>
<dbReference type="EnsemblPlants" id="TraesCS7A02G527000.1">
    <property type="protein sequence ID" value="TraesCS7A02G527000.1.cds1"/>
    <property type="gene ID" value="TraesCS7A02G527000"/>
</dbReference>
<feature type="domain" description="Disease resistance N-terminal" evidence="8">
    <location>
        <begin position="8"/>
        <end position="85"/>
    </location>
</feature>
<dbReference type="Pfam" id="PF18052">
    <property type="entry name" value="Rx_N"/>
    <property type="match status" value="1"/>
</dbReference>
<feature type="domain" description="Disease resistance protein winged helix" evidence="9">
    <location>
        <begin position="325"/>
        <end position="400"/>
    </location>
</feature>
<dbReference type="InterPro" id="IPR041118">
    <property type="entry name" value="Rx_N"/>
</dbReference>
<dbReference type="InterPro" id="IPR038005">
    <property type="entry name" value="RX-like_CC"/>
</dbReference>
<dbReference type="PANTHER" id="PTHR23155:SF1091">
    <property type="entry name" value="EXPRESSED PROTEIN"/>
    <property type="match status" value="1"/>
</dbReference>
<evidence type="ECO:0000259" key="8">
    <source>
        <dbReference type="Pfam" id="PF18052"/>
    </source>
</evidence>